<dbReference type="EMBL" id="KZ852146">
    <property type="protein sequence ID" value="RDH26449.1"/>
    <property type="molecule type" value="Genomic_DNA"/>
</dbReference>
<dbReference type="Proteomes" id="UP000253729">
    <property type="component" value="Unassembled WGS sequence"/>
</dbReference>
<name>A0A3F3PHP8_9EURO</name>
<gene>
    <name evidence="1" type="ORF">BDQ94DRAFT_155528</name>
</gene>
<evidence type="ECO:0000313" key="2">
    <source>
        <dbReference type="Proteomes" id="UP000253729"/>
    </source>
</evidence>
<dbReference type="AlphaFoldDB" id="A0A3F3PHP8"/>
<accession>A0A3F3PHP8</accession>
<reference evidence="1 2" key="1">
    <citation type="submission" date="2018-07" db="EMBL/GenBank/DDBJ databases">
        <title>The genomes of Aspergillus section Nigri reveals drivers in fungal speciation.</title>
        <authorList>
            <consortium name="DOE Joint Genome Institute"/>
            <person name="Vesth T.C."/>
            <person name="Nybo J."/>
            <person name="Theobald S."/>
            <person name="Brandl J."/>
            <person name="Frisvad J.C."/>
            <person name="Nielsen K.F."/>
            <person name="Lyhne E.K."/>
            <person name="Kogle M.E."/>
            <person name="Kuo A."/>
            <person name="Riley R."/>
            <person name="Clum A."/>
            <person name="Nolan M."/>
            <person name="Lipzen A."/>
            <person name="Salamov A."/>
            <person name="Henrissat B."/>
            <person name="Wiebenga A."/>
            <person name="De vries R.P."/>
            <person name="Grigoriev I.V."/>
            <person name="Mortensen U.H."/>
            <person name="Andersen M.R."/>
            <person name="Baker S.E."/>
        </authorList>
    </citation>
    <scope>NUCLEOTIDE SEQUENCE [LARGE SCALE GENOMIC DNA]</scope>
    <source>
        <strain evidence="1 2">CBS 139.54b</strain>
    </source>
</reference>
<organism evidence="1 2">
    <name type="scientific">Aspergillus welwitschiae</name>
    <dbReference type="NCBI Taxonomy" id="1341132"/>
    <lineage>
        <taxon>Eukaryota</taxon>
        <taxon>Fungi</taxon>
        <taxon>Dikarya</taxon>
        <taxon>Ascomycota</taxon>
        <taxon>Pezizomycotina</taxon>
        <taxon>Eurotiomycetes</taxon>
        <taxon>Eurotiomycetidae</taxon>
        <taxon>Eurotiales</taxon>
        <taxon>Aspergillaceae</taxon>
        <taxon>Aspergillus</taxon>
        <taxon>Aspergillus subgen. Circumdati</taxon>
    </lineage>
</organism>
<dbReference type="GeneID" id="38136837"/>
<sequence length="54" mass="6013">VHPPRFRPGTYSGSSSEIGLRNSYCTASSPPLLKRHAHANTCVRRELTQYAVEL</sequence>
<dbReference type="RefSeq" id="XP_026619471.1">
    <property type="nucleotide sequence ID" value="XM_026768481.1"/>
</dbReference>
<evidence type="ECO:0000313" key="1">
    <source>
        <dbReference type="EMBL" id="RDH26449.1"/>
    </source>
</evidence>
<protein>
    <submittedName>
        <fullName evidence="1">Uncharacterized protein</fullName>
    </submittedName>
</protein>
<feature type="non-terminal residue" evidence="1">
    <location>
        <position position="1"/>
    </location>
</feature>
<keyword evidence="2" id="KW-1185">Reference proteome</keyword>
<proteinExistence type="predicted"/>